<dbReference type="Proteomes" id="UP001630127">
    <property type="component" value="Unassembled WGS sequence"/>
</dbReference>
<name>A0ABD2XSK4_9GENT</name>
<reference evidence="12 13" key="1">
    <citation type="submission" date="2024-11" db="EMBL/GenBank/DDBJ databases">
        <title>A near-complete genome assembly of Cinchona calisaya.</title>
        <authorList>
            <person name="Lian D.C."/>
            <person name="Zhao X.W."/>
            <person name="Wei L."/>
        </authorList>
    </citation>
    <scope>NUCLEOTIDE SEQUENCE [LARGE SCALE GENOMIC DNA]</scope>
    <source>
        <tissue evidence="12">Nenye</tissue>
    </source>
</reference>
<gene>
    <name evidence="12" type="ORF">ACH5RR_040565</name>
</gene>
<sequence length="412" mass="44115">MDARKLIEREMERFKICGKETKTNAFSKEGLGQQPKTDPKEKAKSETRDWLNNVVGELENQIDSFEAEIDGLSVKKGKTRPPRLEDFDEFSDVDELYSSFPLEKVESLEDLVTMGPPGLVKGVSACNAVLSMENHLAVPAAQAPVLLPKSKLRKQRPRTTPTLLQRHPPPKRSPVGSAPPTPVGSRSTPVIVKATSDFVGASTASSGHLATSSLSGLLDNAGVFVPSSPLSIPNSVKEEDIRSFPGCKASPALSEVGLRGSEMAKRNILGAEERLGSGGMMQLLVSPLGNRMILQQAAKTGEGIGSAVAGSVGESSSMAGRVFSSAVPELVGVSVKADFDGKTSTGPDQMIEIARSLIPFRDLYSWDQRISLSLYAMLEESFGLARNEGKLEELSPPATYVVVGLIKLANLR</sequence>
<evidence type="ECO:0000313" key="12">
    <source>
        <dbReference type="EMBL" id="KAL3497833.1"/>
    </source>
</evidence>
<evidence type="ECO:0000256" key="4">
    <source>
        <dbReference type="ARBA" id="ARBA00022490"/>
    </source>
</evidence>
<feature type="domain" description="CCR4-Not complex component Not N-terminal" evidence="11">
    <location>
        <begin position="2"/>
        <end position="80"/>
    </location>
</feature>
<evidence type="ECO:0000256" key="3">
    <source>
        <dbReference type="ARBA" id="ARBA00007682"/>
    </source>
</evidence>
<feature type="region of interest" description="Disordered" evidence="10">
    <location>
        <begin position="25"/>
        <end position="48"/>
    </location>
</feature>
<protein>
    <recommendedName>
        <fullName evidence="11">CCR4-Not complex component Not N-terminal domain-containing protein</fullName>
    </recommendedName>
</protein>
<keyword evidence="4" id="KW-0963">Cytoplasm</keyword>
<comment type="caution">
    <text evidence="12">The sequence shown here is derived from an EMBL/GenBank/DDBJ whole genome shotgun (WGS) entry which is preliminary data.</text>
</comment>
<feature type="compositionally biased region" description="Basic and acidic residues" evidence="10">
    <location>
        <begin position="37"/>
        <end position="48"/>
    </location>
</feature>
<dbReference type="PANTHER" id="PTHR23326">
    <property type="entry name" value="CCR4 NOT-RELATED"/>
    <property type="match status" value="1"/>
</dbReference>
<evidence type="ECO:0000256" key="10">
    <source>
        <dbReference type="SAM" id="MobiDB-lite"/>
    </source>
</evidence>
<keyword evidence="8" id="KW-0539">Nucleus</keyword>
<evidence type="ECO:0000256" key="6">
    <source>
        <dbReference type="ARBA" id="ARBA00023015"/>
    </source>
</evidence>
<dbReference type="AlphaFoldDB" id="A0ABD2XSK4"/>
<feature type="coiled-coil region" evidence="9">
    <location>
        <begin position="48"/>
        <end position="75"/>
    </location>
</feature>
<evidence type="ECO:0000313" key="13">
    <source>
        <dbReference type="Proteomes" id="UP001630127"/>
    </source>
</evidence>
<feature type="region of interest" description="Disordered" evidence="10">
    <location>
        <begin position="147"/>
        <end position="188"/>
    </location>
</feature>
<dbReference type="InterPro" id="IPR007207">
    <property type="entry name" value="Not_N"/>
</dbReference>
<dbReference type="InterPro" id="IPR040168">
    <property type="entry name" value="Not2/3/5"/>
</dbReference>
<dbReference type="GO" id="GO:0005634">
    <property type="term" value="C:nucleus"/>
    <property type="evidence" value="ECO:0007669"/>
    <property type="project" value="UniProtKB-SubCell"/>
</dbReference>
<keyword evidence="7" id="KW-0804">Transcription</keyword>
<evidence type="ECO:0000256" key="8">
    <source>
        <dbReference type="ARBA" id="ARBA00023242"/>
    </source>
</evidence>
<keyword evidence="6" id="KW-0805">Transcription regulation</keyword>
<evidence type="ECO:0000256" key="7">
    <source>
        <dbReference type="ARBA" id="ARBA00023163"/>
    </source>
</evidence>
<proteinExistence type="inferred from homology"/>
<evidence type="ECO:0000256" key="1">
    <source>
        <dbReference type="ARBA" id="ARBA00004123"/>
    </source>
</evidence>
<dbReference type="EMBL" id="JBJUIK010000017">
    <property type="protein sequence ID" value="KAL3497833.1"/>
    <property type="molecule type" value="Genomic_DNA"/>
</dbReference>
<evidence type="ECO:0000256" key="9">
    <source>
        <dbReference type="SAM" id="Coils"/>
    </source>
</evidence>
<comment type="subcellular location">
    <subcellularLocation>
        <location evidence="2">Cytoplasm</location>
    </subcellularLocation>
    <subcellularLocation>
        <location evidence="1">Nucleus</location>
    </subcellularLocation>
</comment>
<keyword evidence="9" id="KW-0175">Coiled coil</keyword>
<evidence type="ECO:0000259" key="11">
    <source>
        <dbReference type="Pfam" id="PF04065"/>
    </source>
</evidence>
<keyword evidence="13" id="KW-1185">Reference proteome</keyword>
<organism evidence="12 13">
    <name type="scientific">Cinchona calisaya</name>
    <dbReference type="NCBI Taxonomy" id="153742"/>
    <lineage>
        <taxon>Eukaryota</taxon>
        <taxon>Viridiplantae</taxon>
        <taxon>Streptophyta</taxon>
        <taxon>Embryophyta</taxon>
        <taxon>Tracheophyta</taxon>
        <taxon>Spermatophyta</taxon>
        <taxon>Magnoliopsida</taxon>
        <taxon>eudicotyledons</taxon>
        <taxon>Gunneridae</taxon>
        <taxon>Pentapetalae</taxon>
        <taxon>asterids</taxon>
        <taxon>lamiids</taxon>
        <taxon>Gentianales</taxon>
        <taxon>Rubiaceae</taxon>
        <taxon>Cinchonoideae</taxon>
        <taxon>Cinchoneae</taxon>
        <taxon>Cinchona</taxon>
    </lineage>
</organism>
<accession>A0ABD2XSK4</accession>
<keyword evidence="5" id="KW-0678">Repressor</keyword>
<dbReference type="Pfam" id="PF04065">
    <property type="entry name" value="Not3"/>
    <property type="match status" value="1"/>
</dbReference>
<comment type="similarity">
    <text evidence="3">Belongs to the CNOT2/3/5 family.</text>
</comment>
<dbReference type="GO" id="GO:0005737">
    <property type="term" value="C:cytoplasm"/>
    <property type="evidence" value="ECO:0007669"/>
    <property type="project" value="UniProtKB-SubCell"/>
</dbReference>
<evidence type="ECO:0000256" key="2">
    <source>
        <dbReference type="ARBA" id="ARBA00004496"/>
    </source>
</evidence>
<evidence type="ECO:0000256" key="5">
    <source>
        <dbReference type="ARBA" id="ARBA00022491"/>
    </source>
</evidence>